<dbReference type="Proteomes" id="UP000321926">
    <property type="component" value="Unassembled WGS sequence"/>
</dbReference>
<dbReference type="InterPro" id="IPR036869">
    <property type="entry name" value="J_dom_sf"/>
</dbReference>
<keyword evidence="4" id="KW-1185">Reference proteome</keyword>
<name>A0A5C8J0H5_9BACT</name>
<feature type="region of interest" description="Disordered" evidence="2">
    <location>
        <begin position="171"/>
        <end position="202"/>
    </location>
</feature>
<gene>
    <name evidence="3" type="ORF">FVR03_21020</name>
</gene>
<evidence type="ECO:0000313" key="3">
    <source>
        <dbReference type="EMBL" id="TXK27891.1"/>
    </source>
</evidence>
<dbReference type="SUPFAM" id="SSF46565">
    <property type="entry name" value="Chaperone J-domain"/>
    <property type="match status" value="1"/>
</dbReference>
<sequence length="364" mass="42828">MTDNTPETKTQLVPQINKETSQLSKLQRQFNLKIKRINKLKSELQQRKEATAMLQARVQKELHPLLAQTVELRVKIVKQLDQAYDFPSLRKKEREKLAVFIEDLAYNLIEKYGREELIEIHDKYAPVTHAEAVMEAEEEANSMAQDLFRSVFGVEVEPDDLNDIEKMKAKLDQKMQEQEEQYANRNQKKGPKKKTKAQQEKEEAMKAEMQNISKASRRIYTELVKQLHPDKEQDEAARAWKEEVMKEVTLAYNNDDFFELLRLQMEFLQDKSKALEELPEDQLKYYVKLLDDQVHELQLESAQLTYGPEAHLYHQFGGTPKATEQKFRRQKNALREEIQELQHELNGFTDPDIVKHLIKSLKFS</sequence>
<keyword evidence="1" id="KW-0175">Coiled coil</keyword>
<dbReference type="OrthoDB" id="114754at2"/>
<evidence type="ECO:0000313" key="4">
    <source>
        <dbReference type="Proteomes" id="UP000321926"/>
    </source>
</evidence>
<organism evidence="3 4">
    <name type="scientific">Pontibacter qinzhouensis</name>
    <dbReference type="NCBI Taxonomy" id="2603253"/>
    <lineage>
        <taxon>Bacteria</taxon>
        <taxon>Pseudomonadati</taxon>
        <taxon>Bacteroidota</taxon>
        <taxon>Cytophagia</taxon>
        <taxon>Cytophagales</taxon>
        <taxon>Hymenobacteraceae</taxon>
        <taxon>Pontibacter</taxon>
    </lineage>
</organism>
<reference evidence="3 4" key="1">
    <citation type="submission" date="2019-08" db="EMBL/GenBank/DDBJ databases">
        <authorList>
            <person name="Shi S."/>
        </authorList>
    </citation>
    <scope>NUCLEOTIDE SEQUENCE [LARGE SCALE GENOMIC DNA]</scope>
    <source>
        <strain evidence="3 4">GY10130</strain>
    </source>
</reference>
<feature type="coiled-coil region" evidence="1">
    <location>
        <begin position="23"/>
        <end position="57"/>
    </location>
</feature>
<accession>A0A5C8J0H5</accession>
<dbReference type="EMBL" id="VRTY01000115">
    <property type="protein sequence ID" value="TXK27891.1"/>
    <property type="molecule type" value="Genomic_DNA"/>
</dbReference>
<dbReference type="AlphaFoldDB" id="A0A5C8J0H5"/>
<dbReference type="RefSeq" id="WP_147923743.1">
    <property type="nucleotide sequence ID" value="NZ_VRTY01000115.1"/>
</dbReference>
<evidence type="ECO:0000256" key="2">
    <source>
        <dbReference type="SAM" id="MobiDB-lite"/>
    </source>
</evidence>
<evidence type="ECO:0000256" key="1">
    <source>
        <dbReference type="SAM" id="Coils"/>
    </source>
</evidence>
<protein>
    <submittedName>
        <fullName evidence="3">J domain-containing protein</fullName>
    </submittedName>
</protein>
<feature type="compositionally biased region" description="Basic residues" evidence="2">
    <location>
        <begin position="186"/>
        <end position="196"/>
    </location>
</feature>
<comment type="caution">
    <text evidence="3">The sequence shown here is derived from an EMBL/GenBank/DDBJ whole genome shotgun (WGS) entry which is preliminary data.</text>
</comment>
<proteinExistence type="predicted"/>